<evidence type="ECO:0000313" key="2">
    <source>
        <dbReference type="EMBL" id="EQD64689.1"/>
    </source>
</evidence>
<dbReference type="InterPro" id="IPR005474">
    <property type="entry name" value="Transketolase_N"/>
</dbReference>
<sequence length="327" mass="34975">MAKEHFPIDLKQLRPLKLDPRLGALTDAQKADLRYNIQLCRNAIVFFTALAGAKGLSGHTGGAYDTVPEVMIIRGFIANGAPIVPVVYDEAGHRVATQYLLAVLEGAMPAERLLHYREFDSGLPGHPEKQLTPGVHFSSGRLGHLWAFCNGVAMANPDKAVVLLGSDGSQMEGDDAEAARLAVAHQLNIKVLVDDNNVTIAGHPQDYMPGYDLSRTLAGYGLTLATTLGEDLDALYTDLARAFSDTRPQAVVIKRLMAPGIPGAEGSPSAHEVLKAETAIRYLETQGGQEEAIALLKAAQPEKCPLSYRGSAGVGKNRDDFGKILNG</sequence>
<reference evidence="2" key="1">
    <citation type="submission" date="2013-08" db="EMBL/GenBank/DDBJ databases">
        <authorList>
            <person name="Mendez C."/>
            <person name="Richter M."/>
            <person name="Ferrer M."/>
            <person name="Sanchez J."/>
        </authorList>
    </citation>
    <scope>NUCLEOTIDE SEQUENCE</scope>
</reference>
<dbReference type="SUPFAM" id="SSF52518">
    <property type="entry name" value="Thiamin diphosphate-binding fold (THDP-binding)"/>
    <property type="match status" value="1"/>
</dbReference>
<protein>
    <submittedName>
        <fullName evidence="2">Transketolase domain protein</fullName>
    </submittedName>
</protein>
<dbReference type="Pfam" id="PF00456">
    <property type="entry name" value="Transketolase_N"/>
    <property type="match status" value="1"/>
</dbReference>
<dbReference type="InterPro" id="IPR051157">
    <property type="entry name" value="PDH/Transketolase"/>
</dbReference>
<organism evidence="2">
    <name type="scientific">mine drainage metagenome</name>
    <dbReference type="NCBI Taxonomy" id="410659"/>
    <lineage>
        <taxon>unclassified sequences</taxon>
        <taxon>metagenomes</taxon>
        <taxon>ecological metagenomes</taxon>
    </lineage>
</organism>
<reference evidence="2" key="2">
    <citation type="journal article" date="2014" name="ISME J.">
        <title>Microbial stratification in low pH oxic and suboxic macroscopic growths along an acid mine drainage.</title>
        <authorList>
            <person name="Mendez-Garcia C."/>
            <person name="Mesa V."/>
            <person name="Sprenger R.R."/>
            <person name="Richter M."/>
            <person name="Diez M.S."/>
            <person name="Solano J."/>
            <person name="Bargiela R."/>
            <person name="Golyshina O.V."/>
            <person name="Manteca A."/>
            <person name="Ramos J.L."/>
            <person name="Gallego J.R."/>
            <person name="Llorente I."/>
            <person name="Martins Dos Santos V.A."/>
            <person name="Jensen O.N."/>
            <person name="Pelaez A.I."/>
            <person name="Sanchez J."/>
            <person name="Ferrer M."/>
        </authorList>
    </citation>
    <scope>NUCLEOTIDE SEQUENCE</scope>
</reference>
<dbReference type="Gene3D" id="3.40.50.970">
    <property type="match status" value="1"/>
</dbReference>
<evidence type="ECO:0000259" key="1">
    <source>
        <dbReference type="Pfam" id="PF00456"/>
    </source>
</evidence>
<dbReference type="EMBL" id="AUZX01006227">
    <property type="protein sequence ID" value="EQD64689.1"/>
    <property type="molecule type" value="Genomic_DNA"/>
</dbReference>
<dbReference type="PANTHER" id="PTHR43825">
    <property type="entry name" value="PYRUVATE DEHYDROGENASE E1 COMPONENT"/>
    <property type="match status" value="1"/>
</dbReference>
<dbReference type="InterPro" id="IPR029061">
    <property type="entry name" value="THDP-binding"/>
</dbReference>
<proteinExistence type="predicted"/>
<dbReference type="AlphaFoldDB" id="T1CF65"/>
<feature type="non-terminal residue" evidence="2">
    <location>
        <position position="327"/>
    </location>
</feature>
<accession>T1CF65</accession>
<dbReference type="PANTHER" id="PTHR43825:SF1">
    <property type="entry name" value="TRANSKETOLASE-LIKE PYRIMIDINE-BINDING DOMAIN-CONTAINING PROTEIN"/>
    <property type="match status" value="1"/>
</dbReference>
<name>T1CF65_9ZZZZ</name>
<gene>
    <name evidence="2" type="ORF">B1A_08743</name>
</gene>
<feature type="domain" description="Transketolase N-terminal" evidence="1">
    <location>
        <begin position="91"/>
        <end position="288"/>
    </location>
</feature>
<comment type="caution">
    <text evidence="2">The sequence shown here is derived from an EMBL/GenBank/DDBJ whole genome shotgun (WGS) entry which is preliminary data.</text>
</comment>